<dbReference type="PANTHER" id="PTHR47776">
    <property type="entry name" value="F5A8.9 PROTEIN"/>
    <property type="match status" value="1"/>
</dbReference>
<feature type="region of interest" description="Disordered" evidence="5">
    <location>
        <begin position="354"/>
        <end position="390"/>
    </location>
</feature>
<keyword evidence="3" id="KW-0862">Zinc</keyword>
<dbReference type="OrthoDB" id="283066at2759"/>
<accession>A0A0V0QSP0</accession>
<feature type="compositionally biased region" description="Basic and acidic residues" evidence="5">
    <location>
        <begin position="171"/>
        <end position="184"/>
    </location>
</feature>
<evidence type="ECO:0000313" key="8">
    <source>
        <dbReference type="Proteomes" id="UP000054937"/>
    </source>
</evidence>
<dbReference type="InterPro" id="IPR001841">
    <property type="entry name" value="Znf_RING"/>
</dbReference>
<feature type="compositionally biased region" description="Low complexity" evidence="5">
    <location>
        <begin position="185"/>
        <end position="200"/>
    </location>
</feature>
<dbReference type="PROSITE" id="PS00518">
    <property type="entry name" value="ZF_RING_1"/>
    <property type="match status" value="1"/>
</dbReference>
<dbReference type="SMART" id="SM00249">
    <property type="entry name" value="PHD"/>
    <property type="match status" value="1"/>
</dbReference>
<dbReference type="GO" id="GO:0008270">
    <property type="term" value="F:zinc ion binding"/>
    <property type="evidence" value="ECO:0007669"/>
    <property type="project" value="UniProtKB-KW"/>
</dbReference>
<dbReference type="SUPFAM" id="SSF57903">
    <property type="entry name" value="FYVE/PHD zinc finger"/>
    <property type="match status" value="1"/>
</dbReference>
<dbReference type="Pfam" id="PF13639">
    <property type="entry name" value="zf-RING_2"/>
    <property type="match status" value="1"/>
</dbReference>
<dbReference type="Gene3D" id="3.30.40.10">
    <property type="entry name" value="Zinc/RING finger domain, C3HC4 (zinc finger)"/>
    <property type="match status" value="2"/>
</dbReference>
<feature type="compositionally biased region" description="Basic residues" evidence="5">
    <location>
        <begin position="139"/>
        <end position="152"/>
    </location>
</feature>
<gene>
    <name evidence="7" type="ORF">PPERSA_06567</name>
</gene>
<dbReference type="InterPro" id="IPR001965">
    <property type="entry name" value="Znf_PHD"/>
</dbReference>
<keyword evidence="8" id="KW-1185">Reference proteome</keyword>
<dbReference type="InterPro" id="IPR017907">
    <property type="entry name" value="Znf_RING_CS"/>
</dbReference>
<feature type="region of interest" description="Disordered" evidence="5">
    <location>
        <begin position="117"/>
        <end position="244"/>
    </location>
</feature>
<name>A0A0V0QSP0_PSEPJ</name>
<feature type="compositionally biased region" description="Polar residues" evidence="5">
    <location>
        <begin position="9"/>
        <end position="28"/>
    </location>
</feature>
<protein>
    <submittedName>
        <fullName evidence="7">Zinc finger, FYVE/PHD-type</fullName>
    </submittedName>
</protein>
<dbReference type="InterPro" id="IPR011011">
    <property type="entry name" value="Znf_FYVE_PHD"/>
</dbReference>
<organism evidence="7 8">
    <name type="scientific">Pseudocohnilembus persalinus</name>
    <name type="common">Ciliate</name>
    <dbReference type="NCBI Taxonomy" id="266149"/>
    <lineage>
        <taxon>Eukaryota</taxon>
        <taxon>Sar</taxon>
        <taxon>Alveolata</taxon>
        <taxon>Ciliophora</taxon>
        <taxon>Intramacronucleata</taxon>
        <taxon>Oligohymenophorea</taxon>
        <taxon>Scuticociliatia</taxon>
        <taxon>Philasterida</taxon>
        <taxon>Pseudocohnilembidae</taxon>
        <taxon>Pseudocohnilembus</taxon>
    </lineage>
</organism>
<evidence type="ECO:0000256" key="5">
    <source>
        <dbReference type="SAM" id="MobiDB-lite"/>
    </source>
</evidence>
<dbReference type="EMBL" id="LDAU01000110">
    <property type="protein sequence ID" value="KRX04933.1"/>
    <property type="molecule type" value="Genomic_DNA"/>
</dbReference>
<evidence type="ECO:0000256" key="3">
    <source>
        <dbReference type="ARBA" id="ARBA00022833"/>
    </source>
</evidence>
<proteinExistence type="predicted"/>
<dbReference type="InterPro" id="IPR013083">
    <property type="entry name" value="Znf_RING/FYVE/PHD"/>
</dbReference>
<dbReference type="Proteomes" id="UP000054937">
    <property type="component" value="Unassembled WGS sequence"/>
</dbReference>
<feature type="compositionally biased region" description="Basic residues" evidence="5">
    <location>
        <begin position="354"/>
        <end position="366"/>
    </location>
</feature>
<evidence type="ECO:0000256" key="4">
    <source>
        <dbReference type="PROSITE-ProRule" id="PRU00175"/>
    </source>
</evidence>
<dbReference type="AlphaFoldDB" id="A0A0V0QSP0"/>
<dbReference type="InParanoid" id="A0A0V0QSP0"/>
<evidence type="ECO:0000259" key="6">
    <source>
        <dbReference type="PROSITE" id="PS50089"/>
    </source>
</evidence>
<keyword evidence="1" id="KW-0479">Metal-binding</keyword>
<dbReference type="PROSITE" id="PS50089">
    <property type="entry name" value="ZF_RING_2"/>
    <property type="match status" value="1"/>
</dbReference>
<keyword evidence="2 4" id="KW-0863">Zinc-finger</keyword>
<dbReference type="SUPFAM" id="SSF57850">
    <property type="entry name" value="RING/U-box"/>
    <property type="match status" value="1"/>
</dbReference>
<feature type="region of interest" description="Disordered" evidence="5">
    <location>
        <begin position="1"/>
        <end position="30"/>
    </location>
</feature>
<feature type="domain" description="RING-type" evidence="6">
    <location>
        <begin position="400"/>
        <end position="440"/>
    </location>
</feature>
<dbReference type="PANTHER" id="PTHR47776:SF2">
    <property type="entry name" value="RING-TYPE E3 UBIQUITIN TRANSFERASE BRCA1"/>
    <property type="match status" value="1"/>
</dbReference>
<feature type="region of interest" description="Disordered" evidence="5">
    <location>
        <begin position="273"/>
        <end position="321"/>
    </location>
</feature>
<dbReference type="SMART" id="SM00184">
    <property type="entry name" value="RING"/>
    <property type="match status" value="1"/>
</dbReference>
<feature type="compositionally biased region" description="Basic and acidic residues" evidence="5">
    <location>
        <begin position="203"/>
        <end position="224"/>
    </location>
</feature>
<comment type="caution">
    <text evidence="7">The sequence shown here is derived from an EMBL/GenBank/DDBJ whole genome shotgun (WGS) entry which is preliminary data.</text>
</comment>
<reference evidence="7 8" key="1">
    <citation type="journal article" date="2015" name="Sci. Rep.">
        <title>Genome of the facultative scuticociliatosis pathogen Pseudocohnilembus persalinus provides insight into its virulence through horizontal gene transfer.</title>
        <authorList>
            <person name="Xiong J."/>
            <person name="Wang G."/>
            <person name="Cheng J."/>
            <person name="Tian M."/>
            <person name="Pan X."/>
            <person name="Warren A."/>
            <person name="Jiang C."/>
            <person name="Yuan D."/>
            <person name="Miao W."/>
        </authorList>
    </citation>
    <scope>NUCLEOTIDE SEQUENCE [LARGE SCALE GENOMIC DNA]</scope>
    <source>
        <strain evidence="7">36N120E</strain>
    </source>
</reference>
<feature type="compositionally biased region" description="Polar residues" evidence="5">
    <location>
        <begin position="278"/>
        <end position="303"/>
    </location>
</feature>
<evidence type="ECO:0000313" key="7">
    <source>
        <dbReference type="EMBL" id="KRX04933.1"/>
    </source>
</evidence>
<evidence type="ECO:0000256" key="2">
    <source>
        <dbReference type="ARBA" id="ARBA00022771"/>
    </source>
</evidence>
<sequence length="567" mass="67369">MEKYDKDSSQNQITGKNEDSNQSNSNGFNYFKPQKKLKVFSDAATSSDTDEYEDEIECEKEQMEEKKFIEEFGVQLNKNGYIVEEGDFDEEAENVEDIQQFHRRNLNQQKDELDYFMDEFGDVFQNQGESQESEESRERKRKRKQKKKKKENQKRPFSDIENFDEMSQDSDFIREQKKILEQFQKKNQQSAQQQIKQQNEIESENKADNLKKNKKTNKSDEKYLNKRRKMKIIGNDSDSDELNYEKLQNQQNYIQNENQQVLVQENFSELSILEDEQSSQSNDFNPLLSQDSASGFQKQDSSLNTRNQNNKMNEENEEESKNCFIEESKQIEEDFQQIENKESKQDKAFKRLKKKITQQKEKRKQNSKNQQKQQLSTIKKRKNKHQKPLEPFQESEEINCCICFDKPENQIYGVLKCNHKYCYQCIKDWADVTNQCPMCRTEFKIILKKDFLEQYQQDIKVKNKKQKIPDHYLEEIGGGEQEQEQQGYDDYDAGIENAEDTCYKCNGQEYPENMIVCDLCDTKVCHAMCDDSIEDGTIPAGDWYCHYCREEDENFVEESSFDSSYQN</sequence>
<evidence type="ECO:0000256" key="1">
    <source>
        <dbReference type="ARBA" id="ARBA00022723"/>
    </source>
</evidence>